<organism evidence="2 3">
    <name type="scientific">Lysobacter gummosus</name>
    <dbReference type="NCBI Taxonomy" id="262324"/>
    <lineage>
        <taxon>Bacteria</taxon>
        <taxon>Pseudomonadati</taxon>
        <taxon>Pseudomonadota</taxon>
        <taxon>Gammaproteobacteria</taxon>
        <taxon>Lysobacterales</taxon>
        <taxon>Lysobacteraceae</taxon>
        <taxon>Lysobacter</taxon>
    </lineage>
</organism>
<accession>A0ABY3XAL4</accession>
<sequence>MQRRDLLRLTTFSVLLAAVGQLPAAQAQPPTDLMPAFWRAYDAGRDAGDRVEAIRAAFFLPNAELYAGAGLKPTYERLATWLPKFDAIAVDARRLSHGFDDHYKRHAQHFQREFPDFRRERAPIYLMPSLFMFDGHLQPWQGKLPLFVGIDGIVRYHGADANLSVFLDHESFHLYHGQHLPQLLMDEAPPVYGSLWLEGLATYVSERLNPDASLLHVLLDDQKLASADEATVRELAAKLLAVMDSTAPEDSNRFFGAGYKGPEPARGGYLVGLAIAREIGRGRPLAELARIPMPEVRGLMQKQLRDLAGRES</sequence>
<dbReference type="PROSITE" id="PS51318">
    <property type="entry name" value="TAT"/>
    <property type="match status" value="1"/>
</dbReference>
<dbReference type="InterPro" id="IPR006311">
    <property type="entry name" value="TAT_signal"/>
</dbReference>
<feature type="signal peptide" evidence="1">
    <location>
        <begin position="1"/>
        <end position="27"/>
    </location>
</feature>
<reference evidence="2 3" key="1">
    <citation type="submission" date="2022-03" db="EMBL/GenBank/DDBJ databases">
        <title>Complete genome sequence of Lysobacter capsici VKM B-2533 and Lysobacter gummosus 10.1.1, promising sources of lytic agents.</title>
        <authorList>
            <person name="Tarlachkov S.V."/>
            <person name="Kudryakova I.V."/>
            <person name="Afoshin A.S."/>
            <person name="Leontyevskaya E.A."/>
            <person name="Leontyevskaya N.V."/>
        </authorList>
    </citation>
    <scope>NUCLEOTIDE SEQUENCE [LARGE SCALE GENOMIC DNA]</scope>
    <source>
        <strain evidence="2 3">10.1.1</strain>
    </source>
</reference>
<evidence type="ECO:0000313" key="3">
    <source>
        <dbReference type="Proteomes" id="UP000829194"/>
    </source>
</evidence>
<feature type="chain" id="PRO_5046367852" description="DUF2268 domain-containing protein" evidence="1">
    <location>
        <begin position="28"/>
        <end position="312"/>
    </location>
</feature>
<evidence type="ECO:0000256" key="1">
    <source>
        <dbReference type="SAM" id="SignalP"/>
    </source>
</evidence>
<protein>
    <recommendedName>
        <fullName evidence="4">DUF2268 domain-containing protein</fullName>
    </recommendedName>
</protein>
<name>A0ABY3XAL4_9GAMM</name>
<gene>
    <name evidence="2" type="ORF">MOV92_24625</name>
</gene>
<proteinExistence type="predicted"/>
<dbReference type="Proteomes" id="UP000829194">
    <property type="component" value="Chromosome"/>
</dbReference>
<evidence type="ECO:0000313" key="2">
    <source>
        <dbReference type="EMBL" id="UNP29599.1"/>
    </source>
</evidence>
<evidence type="ECO:0008006" key="4">
    <source>
        <dbReference type="Google" id="ProtNLM"/>
    </source>
</evidence>
<dbReference type="EMBL" id="CP093547">
    <property type="protein sequence ID" value="UNP29599.1"/>
    <property type="molecule type" value="Genomic_DNA"/>
</dbReference>
<keyword evidence="3" id="KW-1185">Reference proteome</keyword>
<keyword evidence="1" id="KW-0732">Signal</keyword>
<dbReference type="RefSeq" id="WP_148649135.1">
    <property type="nucleotide sequence ID" value="NZ_CP011131.1"/>
</dbReference>